<proteinExistence type="predicted"/>
<reference evidence="1" key="2">
    <citation type="journal article" date="2021" name="PeerJ">
        <title>Extensive microbial diversity within the chicken gut microbiome revealed by metagenomics and culture.</title>
        <authorList>
            <person name="Gilroy R."/>
            <person name="Ravi A."/>
            <person name="Getino M."/>
            <person name="Pursley I."/>
            <person name="Horton D.L."/>
            <person name="Alikhan N.F."/>
            <person name="Baker D."/>
            <person name="Gharbi K."/>
            <person name="Hall N."/>
            <person name="Watson M."/>
            <person name="Adriaenssens E.M."/>
            <person name="Foster-Nyarko E."/>
            <person name="Jarju S."/>
            <person name="Secka A."/>
            <person name="Antonio M."/>
            <person name="Oren A."/>
            <person name="Chaudhuri R.R."/>
            <person name="La Ragione R."/>
            <person name="Hildebrand F."/>
            <person name="Pallen M.J."/>
        </authorList>
    </citation>
    <scope>NUCLEOTIDE SEQUENCE</scope>
    <source>
        <strain evidence="1">F6-4510</strain>
    </source>
</reference>
<evidence type="ECO:0000313" key="1">
    <source>
        <dbReference type="EMBL" id="MBO8434003.1"/>
    </source>
</evidence>
<dbReference type="Proteomes" id="UP000823611">
    <property type="component" value="Unassembled WGS sequence"/>
</dbReference>
<evidence type="ECO:0000313" key="2">
    <source>
        <dbReference type="Proteomes" id="UP000823611"/>
    </source>
</evidence>
<comment type="caution">
    <text evidence="1">The sequence shown here is derived from an EMBL/GenBank/DDBJ whole genome shotgun (WGS) entry which is preliminary data.</text>
</comment>
<accession>A0A9D9H417</accession>
<dbReference type="EMBL" id="JADIMX010000032">
    <property type="protein sequence ID" value="MBO8434003.1"/>
    <property type="molecule type" value="Genomic_DNA"/>
</dbReference>
<reference evidence="1" key="1">
    <citation type="submission" date="2020-10" db="EMBL/GenBank/DDBJ databases">
        <authorList>
            <person name="Gilroy R."/>
        </authorList>
    </citation>
    <scope>NUCLEOTIDE SEQUENCE</scope>
    <source>
        <strain evidence="1">F6-4510</strain>
    </source>
</reference>
<organism evidence="1 2">
    <name type="scientific">Candidatus Fimicola merdigallinarum</name>
    <dbReference type="NCBI Taxonomy" id="2840819"/>
    <lineage>
        <taxon>Bacteria</taxon>
        <taxon>Bacillati</taxon>
        <taxon>Bacillota</taxon>
        <taxon>Clostridia</taxon>
        <taxon>Lachnospirales</taxon>
        <taxon>Lachnospiraceae</taxon>
        <taxon>Lachnospiraceae incertae sedis</taxon>
        <taxon>Candidatus Fimicola</taxon>
    </lineage>
</organism>
<protein>
    <submittedName>
        <fullName evidence="1">Uncharacterized protein</fullName>
    </submittedName>
</protein>
<gene>
    <name evidence="1" type="ORF">IAC55_01605</name>
</gene>
<name>A0A9D9H417_9FIRM</name>
<dbReference type="AlphaFoldDB" id="A0A9D9H417"/>
<sequence length="99" mass="11415">MLDSSDFVNRFISSQKSLMQYFGCQGDFYVKPLIDSSWAVKNNGEFSILSYWDNNDKRTDAIVVKKGGTPMVYKKDDFTMVIGIDCVKLAFVFRTDMER</sequence>